<proteinExistence type="predicted"/>
<reference evidence="1" key="1">
    <citation type="submission" date="2014-05" db="EMBL/GenBank/DDBJ databases">
        <authorList>
            <person name="Chronopoulou M."/>
        </authorList>
    </citation>
    <scope>NUCLEOTIDE SEQUENCE</scope>
    <source>
        <tissue evidence="1">Whole organism</tissue>
    </source>
</reference>
<evidence type="ECO:0000313" key="1">
    <source>
        <dbReference type="EMBL" id="CDW23996.1"/>
    </source>
</evidence>
<protein>
    <submittedName>
        <fullName evidence="1">Uncharacterized protein</fullName>
    </submittedName>
</protein>
<accession>A0A0K2TEW4</accession>
<name>A0A0K2TEW4_LEPSM</name>
<organism evidence="1">
    <name type="scientific">Lepeophtheirus salmonis</name>
    <name type="common">Salmon louse</name>
    <name type="synonym">Caligus salmonis</name>
    <dbReference type="NCBI Taxonomy" id="72036"/>
    <lineage>
        <taxon>Eukaryota</taxon>
        <taxon>Metazoa</taxon>
        <taxon>Ecdysozoa</taxon>
        <taxon>Arthropoda</taxon>
        <taxon>Crustacea</taxon>
        <taxon>Multicrustacea</taxon>
        <taxon>Hexanauplia</taxon>
        <taxon>Copepoda</taxon>
        <taxon>Siphonostomatoida</taxon>
        <taxon>Caligidae</taxon>
        <taxon>Lepeophtheirus</taxon>
    </lineage>
</organism>
<sequence length="12" mass="1498">MIYSDNIRILFL</sequence>
<dbReference type="EMBL" id="HACA01006635">
    <property type="protein sequence ID" value="CDW23996.1"/>
    <property type="molecule type" value="Transcribed_RNA"/>
</dbReference>